<feature type="domain" description="DUF4143" evidence="2">
    <location>
        <begin position="205"/>
        <end position="363"/>
    </location>
</feature>
<reference evidence="4" key="1">
    <citation type="journal article" date="2019" name="Int. J. Syst. Evol. Microbiol.">
        <title>The Global Catalogue of Microorganisms (GCM) 10K type strain sequencing project: providing services to taxonomists for standard genome sequencing and annotation.</title>
        <authorList>
            <consortium name="The Broad Institute Genomics Platform"/>
            <consortium name="The Broad Institute Genome Sequencing Center for Infectious Disease"/>
            <person name="Wu L."/>
            <person name="Ma J."/>
        </authorList>
    </citation>
    <scope>NUCLEOTIDE SEQUENCE [LARGE SCALE GENOMIC DNA]</scope>
    <source>
        <strain evidence="4">CCUG 36956</strain>
    </source>
</reference>
<dbReference type="PANTHER" id="PTHR43566:SF2">
    <property type="entry name" value="DUF4143 DOMAIN-CONTAINING PROTEIN"/>
    <property type="match status" value="1"/>
</dbReference>
<dbReference type="InterPro" id="IPR041682">
    <property type="entry name" value="AAA_14"/>
</dbReference>
<evidence type="ECO:0000259" key="2">
    <source>
        <dbReference type="Pfam" id="PF13635"/>
    </source>
</evidence>
<feature type="domain" description="AAA" evidence="1">
    <location>
        <begin position="24"/>
        <end position="141"/>
    </location>
</feature>
<keyword evidence="3" id="KW-0547">Nucleotide-binding</keyword>
<dbReference type="InterPro" id="IPR025420">
    <property type="entry name" value="DUF4143"/>
</dbReference>
<evidence type="ECO:0000259" key="1">
    <source>
        <dbReference type="Pfam" id="PF13173"/>
    </source>
</evidence>
<dbReference type="SUPFAM" id="SSF52540">
    <property type="entry name" value="P-loop containing nucleoside triphosphate hydrolases"/>
    <property type="match status" value="1"/>
</dbReference>
<dbReference type="InterPro" id="IPR027417">
    <property type="entry name" value="P-loop_NTPase"/>
</dbReference>
<comment type="caution">
    <text evidence="3">The sequence shown here is derived from an EMBL/GenBank/DDBJ whole genome shotgun (WGS) entry which is preliminary data.</text>
</comment>
<name>A0ABW1JWJ7_9NOCA</name>
<dbReference type="Pfam" id="PF13635">
    <property type="entry name" value="DUF4143"/>
    <property type="match status" value="1"/>
</dbReference>
<dbReference type="Pfam" id="PF13173">
    <property type="entry name" value="AAA_14"/>
    <property type="match status" value="1"/>
</dbReference>
<dbReference type="GO" id="GO:0005524">
    <property type="term" value="F:ATP binding"/>
    <property type="evidence" value="ECO:0007669"/>
    <property type="project" value="UniProtKB-KW"/>
</dbReference>
<protein>
    <submittedName>
        <fullName evidence="3">ATP-binding protein</fullName>
    </submittedName>
</protein>
<evidence type="ECO:0000313" key="3">
    <source>
        <dbReference type="EMBL" id="MFC6013467.1"/>
    </source>
</evidence>
<dbReference type="EMBL" id="JBHSQN010000014">
    <property type="protein sequence ID" value="MFC6013467.1"/>
    <property type="molecule type" value="Genomic_DNA"/>
</dbReference>
<proteinExistence type="predicted"/>
<dbReference type="Proteomes" id="UP001596223">
    <property type="component" value="Unassembled WGS sequence"/>
</dbReference>
<dbReference type="PANTHER" id="PTHR43566">
    <property type="entry name" value="CONSERVED PROTEIN"/>
    <property type="match status" value="1"/>
</dbReference>
<accession>A0ABW1JWJ7</accession>
<sequence length="436" mass="47791">MRTLLGPPRPRHAEAAVAAALEDTRVVLINGARQSGKSTLVRLTARDRDIEWRDLDTALTRNAALDDPDGFVDSVAPMVIDEIQRAPDLLLSIKARVDTDPRPGQFLLTGSARVLGLRSLPDTLVGRMETIELWPFAQGEIDGTPDRFVDMAFDHGGTLRHDSTVTRAEYAERIVRGGFPEAIARTNDRRRRAFFSSYVADLIARDIQQLTEIERTAEMRALVQMLASRSGQLLSTTTLSNELGLGASTVKRYVALLEEVFLVKRIPAWSRNISSRATTMPKLAFVDSGIAAHQIGADARSLLRPTGQLGGLLEGFVLMELARQLTWSDQEIELFHYRTRDQVEVDAVLENRRGEVVGVEVKAASTVGPADFRGLRHLSERLGDDFRVGIVLHTGQQTMSFGPKMLAMPVSALWQTGAADPVTLSPARANAGPGPS</sequence>
<keyword evidence="3" id="KW-0067">ATP-binding</keyword>
<organism evidence="3 4">
    <name type="scientific">Nocardia lasii</name>
    <dbReference type="NCBI Taxonomy" id="1616107"/>
    <lineage>
        <taxon>Bacteria</taxon>
        <taxon>Bacillati</taxon>
        <taxon>Actinomycetota</taxon>
        <taxon>Actinomycetes</taxon>
        <taxon>Mycobacteriales</taxon>
        <taxon>Nocardiaceae</taxon>
        <taxon>Nocardia</taxon>
    </lineage>
</organism>
<gene>
    <name evidence="3" type="ORF">ACFP3H_20625</name>
</gene>
<evidence type="ECO:0000313" key="4">
    <source>
        <dbReference type="Proteomes" id="UP001596223"/>
    </source>
</evidence>
<dbReference type="RefSeq" id="WP_378608472.1">
    <property type="nucleotide sequence ID" value="NZ_JBHSQN010000014.1"/>
</dbReference>
<keyword evidence="4" id="KW-1185">Reference proteome</keyword>